<sequence length="163" mass="17798">MTAATPLHERPSPLRIADAAALRARVGAEALVSDWVEVDQARVDRFADATDDHQWIHVDPERARRESPFGGPIAHGFLTLSLIPSLLARVVQMERGMTVNYGLNRVRFAAPVLVGSRLRACFIVAEAIDVADGAVQVAWDVTVEIDGGAKPACIAQFVTRHYF</sequence>
<dbReference type="RefSeq" id="WP_115535858.1">
    <property type="nucleotide sequence ID" value="NZ_QRGA01000014.1"/>
</dbReference>
<dbReference type="PANTHER" id="PTHR42993:SF1">
    <property type="entry name" value="MAOC-LIKE DEHYDRATASE DOMAIN-CONTAINING PROTEIN"/>
    <property type="match status" value="1"/>
</dbReference>
<dbReference type="InterPro" id="IPR029069">
    <property type="entry name" value="HotDog_dom_sf"/>
</dbReference>
<comment type="caution">
    <text evidence="2">The sequence shown here is derived from an EMBL/GenBank/DDBJ whole genome shotgun (WGS) entry which is preliminary data.</text>
</comment>
<evidence type="ECO:0000313" key="3">
    <source>
        <dbReference type="Proteomes" id="UP000256838"/>
    </source>
</evidence>
<dbReference type="EMBL" id="QRGA01000014">
    <property type="protein sequence ID" value="RDU96407.1"/>
    <property type="molecule type" value="Genomic_DNA"/>
</dbReference>
<name>A0A3D8JTK4_9BURK</name>
<protein>
    <submittedName>
        <fullName evidence="2">MaoC family dehydratase</fullName>
    </submittedName>
</protein>
<dbReference type="Pfam" id="PF01575">
    <property type="entry name" value="MaoC_dehydratas"/>
    <property type="match status" value="1"/>
</dbReference>
<dbReference type="SUPFAM" id="SSF54637">
    <property type="entry name" value="Thioesterase/thiol ester dehydrase-isomerase"/>
    <property type="match status" value="1"/>
</dbReference>
<evidence type="ECO:0000259" key="1">
    <source>
        <dbReference type="Pfam" id="PF01575"/>
    </source>
</evidence>
<reference evidence="2 3" key="1">
    <citation type="submission" date="2018-08" db="EMBL/GenBank/DDBJ databases">
        <title>Paraburkholderia sp. DHOM06 isolated from forest soil.</title>
        <authorList>
            <person name="Gao Z.-H."/>
            <person name="Qiu L.-H."/>
        </authorList>
    </citation>
    <scope>NUCLEOTIDE SEQUENCE [LARGE SCALE GENOMIC DNA]</scope>
    <source>
        <strain evidence="2 3">DHOM06</strain>
    </source>
</reference>
<dbReference type="PANTHER" id="PTHR42993">
    <property type="entry name" value="MAOC-LIKE DEHYDRATASE DOMAIN-CONTAINING PROTEIN"/>
    <property type="match status" value="1"/>
</dbReference>
<dbReference type="Proteomes" id="UP000256838">
    <property type="component" value="Unassembled WGS sequence"/>
</dbReference>
<dbReference type="InterPro" id="IPR002539">
    <property type="entry name" value="MaoC-like_dom"/>
</dbReference>
<organism evidence="2 3">
    <name type="scientific">Trinickia dinghuensis</name>
    <dbReference type="NCBI Taxonomy" id="2291023"/>
    <lineage>
        <taxon>Bacteria</taxon>
        <taxon>Pseudomonadati</taxon>
        <taxon>Pseudomonadota</taxon>
        <taxon>Betaproteobacteria</taxon>
        <taxon>Burkholderiales</taxon>
        <taxon>Burkholderiaceae</taxon>
        <taxon>Trinickia</taxon>
    </lineage>
</organism>
<dbReference type="Gene3D" id="3.10.129.10">
    <property type="entry name" value="Hotdog Thioesterase"/>
    <property type="match status" value="1"/>
</dbReference>
<dbReference type="InterPro" id="IPR039375">
    <property type="entry name" value="NodN-like"/>
</dbReference>
<accession>A0A3D8JTK4</accession>
<dbReference type="OrthoDB" id="9801735at2"/>
<evidence type="ECO:0000313" key="2">
    <source>
        <dbReference type="EMBL" id="RDU96407.1"/>
    </source>
</evidence>
<dbReference type="CDD" id="cd03450">
    <property type="entry name" value="NodN"/>
    <property type="match status" value="1"/>
</dbReference>
<gene>
    <name evidence="2" type="ORF">DWV00_22635</name>
</gene>
<dbReference type="AlphaFoldDB" id="A0A3D8JTK4"/>
<proteinExistence type="predicted"/>
<feature type="domain" description="MaoC-like" evidence="1">
    <location>
        <begin position="26"/>
        <end position="138"/>
    </location>
</feature>
<keyword evidence="3" id="KW-1185">Reference proteome</keyword>